<dbReference type="GeneTree" id="ENSGT00940000163299"/>
<reference evidence="8" key="1">
    <citation type="submission" date="2025-08" db="UniProtKB">
        <authorList>
            <consortium name="Ensembl"/>
        </authorList>
    </citation>
    <scope>IDENTIFICATION</scope>
</reference>
<reference evidence="8" key="2">
    <citation type="submission" date="2025-09" db="UniProtKB">
        <authorList>
            <consortium name="Ensembl"/>
        </authorList>
    </citation>
    <scope>IDENTIFICATION</scope>
</reference>
<dbReference type="AlphaFoldDB" id="A0A9J8CXW6"/>
<feature type="disulfide bond" evidence="5">
    <location>
        <begin position="166"/>
        <end position="227"/>
    </location>
</feature>
<dbReference type="PRINTS" id="PR00258">
    <property type="entry name" value="SPERACTRCPTR"/>
</dbReference>
<dbReference type="GO" id="GO:0016020">
    <property type="term" value="C:membrane"/>
    <property type="evidence" value="ECO:0007669"/>
    <property type="project" value="InterPro"/>
</dbReference>
<feature type="disulfide bond" evidence="5">
    <location>
        <begin position="62"/>
        <end position="123"/>
    </location>
</feature>
<evidence type="ECO:0000256" key="6">
    <source>
        <dbReference type="SAM" id="SignalP"/>
    </source>
</evidence>
<dbReference type="PROSITE" id="PS50287">
    <property type="entry name" value="SRCR_2"/>
    <property type="match status" value="3"/>
</dbReference>
<keyword evidence="1 6" id="KW-0732">Signal</keyword>
<dbReference type="InterPro" id="IPR036772">
    <property type="entry name" value="SRCR-like_dom_sf"/>
</dbReference>
<proteinExistence type="predicted"/>
<dbReference type="PANTHER" id="PTHR48071:SF18">
    <property type="entry name" value="DELETED IN MALIGNANT BRAIN TUMORS 1 PROTEIN-RELATED"/>
    <property type="match status" value="1"/>
</dbReference>
<dbReference type="Proteomes" id="UP001108240">
    <property type="component" value="Unplaced"/>
</dbReference>
<keyword evidence="2" id="KW-0677">Repeat</keyword>
<name>A0A9J8CXW6_CYPCA</name>
<organism evidence="8 9">
    <name type="scientific">Cyprinus carpio carpio</name>
    <dbReference type="NCBI Taxonomy" id="630221"/>
    <lineage>
        <taxon>Eukaryota</taxon>
        <taxon>Metazoa</taxon>
        <taxon>Chordata</taxon>
        <taxon>Craniata</taxon>
        <taxon>Vertebrata</taxon>
        <taxon>Euteleostomi</taxon>
        <taxon>Actinopterygii</taxon>
        <taxon>Neopterygii</taxon>
        <taxon>Teleostei</taxon>
        <taxon>Ostariophysi</taxon>
        <taxon>Cypriniformes</taxon>
        <taxon>Cyprinidae</taxon>
        <taxon>Cyprininae</taxon>
        <taxon>Cyprinus</taxon>
    </lineage>
</organism>
<dbReference type="PANTHER" id="PTHR48071">
    <property type="entry name" value="SRCR DOMAIN-CONTAINING PROTEIN"/>
    <property type="match status" value="1"/>
</dbReference>
<keyword evidence="9" id="KW-1185">Reference proteome</keyword>
<evidence type="ECO:0000256" key="2">
    <source>
        <dbReference type="ARBA" id="ARBA00022737"/>
    </source>
</evidence>
<evidence type="ECO:0000256" key="4">
    <source>
        <dbReference type="ARBA" id="ARBA00023180"/>
    </source>
</evidence>
<dbReference type="FunFam" id="3.10.250.10:FF:000006">
    <property type="entry name" value="neurotrypsin isoform X2"/>
    <property type="match status" value="1"/>
</dbReference>
<feature type="domain" description="SRCR" evidence="7">
    <location>
        <begin position="24"/>
        <end position="124"/>
    </location>
</feature>
<dbReference type="OMA" id="NACAHTS"/>
<dbReference type="SUPFAM" id="SSF56487">
    <property type="entry name" value="SRCR-like"/>
    <property type="match status" value="3"/>
</dbReference>
<evidence type="ECO:0000259" key="7">
    <source>
        <dbReference type="PROSITE" id="PS50287"/>
    </source>
</evidence>
<feature type="disulfide bond" evidence="5">
    <location>
        <begin position="49"/>
        <end position="113"/>
    </location>
</feature>
<feature type="disulfide bond" evidence="5">
    <location>
        <begin position="153"/>
        <end position="217"/>
    </location>
</feature>
<feature type="disulfide bond" evidence="5">
    <location>
        <begin position="197"/>
        <end position="207"/>
    </location>
</feature>
<evidence type="ECO:0000313" key="8">
    <source>
        <dbReference type="Ensembl" id="ENSCCRP00000175072.1"/>
    </source>
</evidence>
<feature type="disulfide bond" evidence="5">
    <location>
        <begin position="302"/>
        <end position="312"/>
    </location>
</feature>
<feature type="chain" id="PRO_5039937715" evidence="6">
    <location>
        <begin position="20"/>
        <end position="354"/>
    </location>
</feature>
<feature type="disulfide bond" evidence="5">
    <location>
        <begin position="271"/>
        <end position="332"/>
    </location>
</feature>
<sequence>MESCLTLIFLSSLVTLITANSVSVRLVNGNNPCAGRVEVFHRGQWGTVCHRDWDIADAAVVCRELDCGTAVKATYDAYFGQGSGPISMGFVGCSGSETALKDCSSISQYAQYCNHNQDAGVVCSEKGLRLVDGFHLCSGRVEMLRTEGWGSVCDAAFDQQDAEVVCRELDCGAPVQVLRAAAFGKGKGRVWSEEIQCRGNESQIDICQRTSSQMHSCSHDNDVGVICSGYTDLRLVNGPDICSGRVERQYFSKWGTVCDACWDMRAASVLCRQLNCGIAVSVVGSDWFGEGSGEIWADVFDCDGNERKLSECSISSWSRAECSHRRDVGVICSNSSLALHDGLVRLSGERQCEG</sequence>
<feature type="disulfide bond" evidence="5">
    <location>
        <begin position="93"/>
        <end position="103"/>
    </location>
</feature>
<evidence type="ECO:0000256" key="3">
    <source>
        <dbReference type="ARBA" id="ARBA00023157"/>
    </source>
</evidence>
<dbReference type="Pfam" id="PF00530">
    <property type="entry name" value="SRCR"/>
    <property type="match status" value="3"/>
</dbReference>
<dbReference type="FunFam" id="3.10.250.10:FF:000013">
    <property type="entry name" value="CD163 molecule like 1"/>
    <property type="match status" value="1"/>
</dbReference>
<feature type="signal peptide" evidence="6">
    <location>
        <begin position="1"/>
        <end position="19"/>
    </location>
</feature>
<dbReference type="SMART" id="SM00202">
    <property type="entry name" value="SR"/>
    <property type="match status" value="3"/>
</dbReference>
<keyword evidence="4" id="KW-0325">Glycoprotein</keyword>
<keyword evidence="3 5" id="KW-1015">Disulfide bond</keyword>
<evidence type="ECO:0000256" key="1">
    <source>
        <dbReference type="ARBA" id="ARBA00022729"/>
    </source>
</evidence>
<feature type="domain" description="SRCR" evidence="7">
    <location>
        <begin position="233"/>
        <end position="333"/>
    </location>
</feature>
<dbReference type="Gene3D" id="3.10.250.10">
    <property type="entry name" value="SRCR-like domain"/>
    <property type="match status" value="3"/>
</dbReference>
<feature type="domain" description="SRCR" evidence="7">
    <location>
        <begin position="128"/>
        <end position="228"/>
    </location>
</feature>
<accession>A0A9J8CXW6</accession>
<feature type="disulfide bond" evidence="5">
    <location>
        <begin position="258"/>
        <end position="322"/>
    </location>
</feature>
<dbReference type="FunFam" id="3.10.250.10:FF:000002">
    <property type="entry name" value="Scavenger receptor cysteine-rich type 1 protein M130"/>
    <property type="match status" value="1"/>
</dbReference>
<evidence type="ECO:0000256" key="5">
    <source>
        <dbReference type="PROSITE-ProRule" id="PRU00196"/>
    </source>
</evidence>
<dbReference type="InterPro" id="IPR001190">
    <property type="entry name" value="SRCR"/>
</dbReference>
<dbReference type="Ensembl" id="ENSCCRT00000156739.1">
    <property type="protein sequence ID" value="ENSCCRP00000175072.1"/>
    <property type="gene ID" value="ENSCCRG00000017946.2"/>
</dbReference>
<protein>
    <submittedName>
        <fullName evidence="8">Si:dkey-21h14.9</fullName>
    </submittedName>
</protein>
<evidence type="ECO:0000313" key="9">
    <source>
        <dbReference type="Proteomes" id="UP001108240"/>
    </source>
</evidence>